<keyword evidence="5" id="KW-0378">Hydrolase</keyword>
<dbReference type="InterPro" id="IPR001382">
    <property type="entry name" value="Glyco_hydro_47"/>
</dbReference>
<gene>
    <name evidence="6" type="ORF">IWW36_005864</name>
</gene>
<dbReference type="GO" id="GO:0016020">
    <property type="term" value="C:membrane"/>
    <property type="evidence" value="ECO:0007669"/>
    <property type="project" value="InterPro"/>
</dbReference>
<evidence type="ECO:0000256" key="1">
    <source>
        <dbReference type="ARBA" id="ARBA00004240"/>
    </source>
</evidence>
<dbReference type="OrthoDB" id="8118055at2759"/>
<evidence type="ECO:0000256" key="4">
    <source>
        <dbReference type="ARBA" id="ARBA00023180"/>
    </source>
</evidence>
<dbReference type="GO" id="GO:0044322">
    <property type="term" value="C:endoplasmic reticulum quality control compartment"/>
    <property type="evidence" value="ECO:0007669"/>
    <property type="project" value="GOC"/>
</dbReference>
<sequence>NYGINDVMGDYLLTLVDSLDTLAVLGDREGFANAIEKTLQYLTDFDIDSHVQVFEVTIRMLGGLISAHIIATDETDVLGMRLDTNGTYNGELLHLARDLAYRLLPAFEASPTGVPYARTNLKYGFLKEETTSTCAAGVGTLLLEFGALSRLTNETIFEDVARLALAEMWAARSKTNLFGNVYDLQQQAWTQPIAGISAGVDSIYEYMFKSYVYFGNQEYLHMFEAAYSALLQYSRDTTGGYAFYN</sequence>
<dbReference type="PANTHER" id="PTHR45679">
    <property type="entry name" value="ER DEGRADATION-ENHANCING ALPHA-MANNOSIDASE-LIKE PROTEIN 2"/>
    <property type="match status" value="1"/>
</dbReference>
<dbReference type="EC" id="3.2.1.-" evidence="5"/>
<dbReference type="GO" id="GO:0004571">
    <property type="term" value="F:mannosyl-oligosaccharide 1,2-alpha-mannosidase activity"/>
    <property type="evidence" value="ECO:0007669"/>
    <property type="project" value="InterPro"/>
</dbReference>
<dbReference type="InterPro" id="IPR012341">
    <property type="entry name" value="6hp_glycosidase-like_sf"/>
</dbReference>
<comment type="subcellular location">
    <subcellularLocation>
        <location evidence="1">Endoplasmic reticulum</location>
    </subcellularLocation>
</comment>
<dbReference type="SUPFAM" id="SSF48225">
    <property type="entry name" value="Seven-hairpin glycosidases"/>
    <property type="match status" value="1"/>
</dbReference>
<dbReference type="GO" id="GO:0005509">
    <property type="term" value="F:calcium ion binding"/>
    <property type="evidence" value="ECO:0007669"/>
    <property type="project" value="InterPro"/>
</dbReference>
<dbReference type="GO" id="GO:0005975">
    <property type="term" value="P:carbohydrate metabolic process"/>
    <property type="evidence" value="ECO:0007669"/>
    <property type="project" value="InterPro"/>
</dbReference>
<protein>
    <recommendedName>
        <fullName evidence="5">alpha-1,2-Mannosidase</fullName>
        <ecNumber evidence="5">3.2.1.-</ecNumber>
    </recommendedName>
</protein>
<name>A0A9W8I2G9_9FUNG</name>
<proteinExistence type="inferred from homology"/>
<evidence type="ECO:0000256" key="3">
    <source>
        <dbReference type="ARBA" id="ARBA00022824"/>
    </source>
</evidence>
<accession>A0A9W8I2G9</accession>
<keyword evidence="7" id="KW-1185">Reference proteome</keyword>
<comment type="similarity">
    <text evidence="2 5">Belongs to the glycosyl hydrolase 47 family.</text>
</comment>
<dbReference type="GO" id="GO:1904380">
    <property type="term" value="P:endoplasmic reticulum mannose trimming"/>
    <property type="evidence" value="ECO:0007669"/>
    <property type="project" value="InterPro"/>
</dbReference>
<feature type="non-terminal residue" evidence="6">
    <location>
        <position position="1"/>
    </location>
</feature>
<dbReference type="GO" id="GO:0036503">
    <property type="term" value="P:ERAD pathway"/>
    <property type="evidence" value="ECO:0007669"/>
    <property type="project" value="UniProtKB-ARBA"/>
</dbReference>
<dbReference type="PRINTS" id="PR00747">
    <property type="entry name" value="GLYHDRLASE47"/>
</dbReference>
<evidence type="ECO:0000256" key="5">
    <source>
        <dbReference type="RuleBase" id="RU361193"/>
    </source>
</evidence>
<comment type="caution">
    <text evidence="6">The sequence shown here is derived from an EMBL/GenBank/DDBJ whole genome shotgun (WGS) entry which is preliminary data.</text>
</comment>
<evidence type="ECO:0000313" key="7">
    <source>
        <dbReference type="Proteomes" id="UP001139887"/>
    </source>
</evidence>
<organism evidence="6 7">
    <name type="scientific">Coemansia brasiliensis</name>
    <dbReference type="NCBI Taxonomy" id="2650707"/>
    <lineage>
        <taxon>Eukaryota</taxon>
        <taxon>Fungi</taxon>
        <taxon>Fungi incertae sedis</taxon>
        <taxon>Zoopagomycota</taxon>
        <taxon>Kickxellomycotina</taxon>
        <taxon>Kickxellomycetes</taxon>
        <taxon>Kickxellales</taxon>
        <taxon>Kickxellaceae</taxon>
        <taxon>Coemansia</taxon>
    </lineage>
</organism>
<dbReference type="InterPro" id="IPR044674">
    <property type="entry name" value="EDEM1/2/3"/>
</dbReference>
<dbReference type="PANTHER" id="PTHR45679:SF5">
    <property type="entry name" value="ER DEGRADATION-ENHANCING ALPHA-MANNOSIDASE-LIKE PROTEIN 1"/>
    <property type="match status" value="1"/>
</dbReference>
<keyword evidence="3" id="KW-0256">Endoplasmic reticulum</keyword>
<dbReference type="EMBL" id="JANBUW010001721">
    <property type="protein sequence ID" value="KAJ2842554.1"/>
    <property type="molecule type" value="Genomic_DNA"/>
</dbReference>
<dbReference type="InterPro" id="IPR036026">
    <property type="entry name" value="Seven-hairpin_glycosidases"/>
</dbReference>
<evidence type="ECO:0000313" key="6">
    <source>
        <dbReference type="EMBL" id="KAJ2842554.1"/>
    </source>
</evidence>
<dbReference type="Gene3D" id="1.50.10.10">
    <property type="match status" value="1"/>
</dbReference>
<keyword evidence="4" id="KW-0325">Glycoprotein</keyword>
<reference evidence="6" key="1">
    <citation type="submission" date="2022-07" db="EMBL/GenBank/DDBJ databases">
        <title>Phylogenomic reconstructions and comparative analyses of Kickxellomycotina fungi.</title>
        <authorList>
            <person name="Reynolds N.K."/>
            <person name="Stajich J.E."/>
            <person name="Barry K."/>
            <person name="Grigoriev I.V."/>
            <person name="Crous P."/>
            <person name="Smith M.E."/>
        </authorList>
    </citation>
    <scope>NUCLEOTIDE SEQUENCE</scope>
    <source>
        <strain evidence="6">NRRL 1566</strain>
    </source>
</reference>
<evidence type="ECO:0000256" key="2">
    <source>
        <dbReference type="ARBA" id="ARBA00007658"/>
    </source>
</evidence>
<dbReference type="Pfam" id="PF01532">
    <property type="entry name" value="Glyco_hydro_47"/>
    <property type="match status" value="1"/>
</dbReference>
<dbReference type="AlphaFoldDB" id="A0A9W8I2G9"/>
<feature type="non-terminal residue" evidence="6">
    <location>
        <position position="245"/>
    </location>
</feature>
<keyword evidence="5" id="KW-0326">Glycosidase</keyword>
<dbReference type="Proteomes" id="UP001139887">
    <property type="component" value="Unassembled WGS sequence"/>
</dbReference>